<dbReference type="PANTHER" id="PTHR12175">
    <property type="entry name" value="AD039 HT014 THIOREDOXIN FAMILY TRP26"/>
    <property type="match status" value="1"/>
</dbReference>
<dbReference type="SUPFAM" id="SSF49785">
    <property type="entry name" value="Galactose-binding domain-like"/>
    <property type="match status" value="1"/>
</dbReference>
<gene>
    <name evidence="3" type="ORF">I303_03056</name>
    <name evidence="4" type="ORF">I303_103036</name>
</gene>
<dbReference type="InterPro" id="IPR008979">
    <property type="entry name" value="Galactose-bd-like_sf"/>
</dbReference>
<proteinExistence type="inferred from homology"/>
<dbReference type="InterPro" id="IPR010400">
    <property type="entry name" value="PITH_dom"/>
</dbReference>
<evidence type="ECO:0000313" key="4">
    <source>
        <dbReference type="EMBL" id="WWC60464.1"/>
    </source>
</evidence>
<dbReference type="AlphaFoldDB" id="A0A1A6AAF7"/>
<evidence type="ECO:0000259" key="2">
    <source>
        <dbReference type="PROSITE" id="PS51532"/>
    </source>
</evidence>
<sequence>MSCADDLTAEDLTNNVTTEVLERVTAGEGSNTNLWAQIDKDNVTGLNLEDVSSAPKVIKTWDDRLDEELYVESGVDDDLILHIPFISSLRLRTLLLHPPAPGHPHRPGRIRLYANIPNCPDFSDLESMTPIMDIDISSPPTGTRRLPAGRREVEEWGLKVQKLANVFSVTLYFSEAETSLRSSMFYVGFKGDPKTYTMDMSKLGQVPAQNAADKKIDEVADKKGSGYTTIR</sequence>
<dbReference type="InterPro" id="IPR045099">
    <property type="entry name" value="PITH1-like"/>
</dbReference>
<reference evidence="4" key="2">
    <citation type="submission" date="2013-07" db="EMBL/GenBank/DDBJ databases">
        <authorList>
            <consortium name="The Broad Institute Genome Sequencing Platform"/>
            <person name="Cuomo C."/>
            <person name="Litvintseva A."/>
            <person name="Chen Y."/>
            <person name="Heitman J."/>
            <person name="Sun S."/>
            <person name="Springer D."/>
            <person name="Dromer F."/>
            <person name="Young S.K."/>
            <person name="Zeng Q."/>
            <person name="Gargeya S."/>
            <person name="Fitzgerald M."/>
            <person name="Abouelleil A."/>
            <person name="Alvarado L."/>
            <person name="Berlin A.M."/>
            <person name="Chapman S.B."/>
            <person name="Dewar J."/>
            <person name="Goldberg J."/>
            <person name="Griggs A."/>
            <person name="Gujja S."/>
            <person name="Hansen M."/>
            <person name="Howarth C."/>
            <person name="Imamovic A."/>
            <person name="Larimer J."/>
            <person name="McCowan C."/>
            <person name="Murphy C."/>
            <person name="Pearson M."/>
            <person name="Priest M."/>
            <person name="Roberts A."/>
            <person name="Saif S."/>
            <person name="Shea T."/>
            <person name="Sykes S."/>
            <person name="Wortman J."/>
            <person name="Nusbaum C."/>
            <person name="Birren B."/>
        </authorList>
    </citation>
    <scope>NUCLEOTIDE SEQUENCE</scope>
    <source>
        <strain evidence="4">CBS 10117</strain>
    </source>
</reference>
<dbReference type="EMBL" id="CP144532">
    <property type="protein sequence ID" value="WWC60464.1"/>
    <property type="molecule type" value="Genomic_DNA"/>
</dbReference>
<dbReference type="PROSITE" id="PS51532">
    <property type="entry name" value="PITH"/>
    <property type="match status" value="1"/>
</dbReference>
<evidence type="ECO:0000313" key="3">
    <source>
        <dbReference type="EMBL" id="OBR87034.1"/>
    </source>
</evidence>
<protein>
    <recommendedName>
        <fullName evidence="2">PITH domain-containing protein</fullName>
    </recommendedName>
</protein>
<dbReference type="RefSeq" id="XP_018264876.1">
    <property type="nucleotide sequence ID" value="XM_018406382.1"/>
</dbReference>
<dbReference type="GO" id="GO:0005634">
    <property type="term" value="C:nucleus"/>
    <property type="evidence" value="ECO:0007669"/>
    <property type="project" value="TreeGrafter"/>
</dbReference>
<accession>A0A1A6AAF7</accession>
<dbReference type="PANTHER" id="PTHR12175:SF1">
    <property type="entry name" value="PITH DOMAIN-CONTAINING PROTEIN 1"/>
    <property type="match status" value="1"/>
</dbReference>
<evidence type="ECO:0000256" key="1">
    <source>
        <dbReference type="ARBA" id="ARBA00025788"/>
    </source>
</evidence>
<evidence type="ECO:0000313" key="5">
    <source>
        <dbReference type="Proteomes" id="UP000078595"/>
    </source>
</evidence>
<dbReference type="GeneID" id="28966755"/>
<dbReference type="OrthoDB" id="2635at2759"/>
<dbReference type="KEGG" id="kdj:28966755"/>
<reference evidence="4" key="3">
    <citation type="submission" date="2024-02" db="EMBL/GenBank/DDBJ databases">
        <title>Comparative genomics of Cryptococcus and Kwoniella reveals pathogenesis evolution and contrasting modes of karyotype evolution via chromosome fusion or intercentromeric recombination.</title>
        <authorList>
            <person name="Coelho M.A."/>
            <person name="David-Palma M."/>
            <person name="Shea T."/>
            <person name="Bowers K."/>
            <person name="McGinley-Smith S."/>
            <person name="Mohammad A.W."/>
            <person name="Gnirke A."/>
            <person name="Yurkov A.M."/>
            <person name="Nowrousian M."/>
            <person name="Sun S."/>
            <person name="Cuomo C.A."/>
            <person name="Heitman J."/>
        </authorList>
    </citation>
    <scope>NUCLEOTIDE SEQUENCE</scope>
    <source>
        <strain evidence="4">CBS 10117</strain>
    </source>
</reference>
<dbReference type="VEuPathDB" id="FungiDB:I303_03056"/>
<dbReference type="Pfam" id="PF06201">
    <property type="entry name" value="PITH"/>
    <property type="match status" value="1"/>
</dbReference>
<dbReference type="GO" id="GO:0005737">
    <property type="term" value="C:cytoplasm"/>
    <property type="evidence" value="ECO:0007669"/>
    <property type="project" value="UniProtKB-ARBA"/>
</dbReference>
<dbReference type="InterPro" id="IPR037047">
    <property type="entry name" value="PITH_dom_sf"/>
</dbReference>
<organism evidence="3">
    <name type="scientific">Kwoniella dejecticola CBS 10117</name>
    <dbReference type="NCBI Taxonomy" id="1296121"/>
    <lineage>
        <taxon>Eukaryota</taxon>
        <taxon>Fungi</taxon>
        <taxon>Dikarya</taxon>
        <taxon>Basidiomycota</taxon>
        <taxon>Agaricomycotina</taxon>
        <taxon>Tremellomycetes</taxon>
        <taxon>Tremellales</taxon>
        <taxon>Cryptococcaceae</taxon>
        <taxon>Kwoniella</taxon>
    </lineage>
</organism>
<dbReference type="Gene3D" id="2.60.120.470">
    <property type="entry name" value="PITH domain"/>
    <property type="match status" value="1"/>
</dbReference>
<comment type="similarity">
    <text evidence="1">Belongs to the PITHD1 family.</text>
</comment>
<name>A0A1A6AAF7_9TREE</name>
<dbReference type="Proteomes" id="UP000078595">
    <property type="component" value="Chromosome 3"/>
</dbReference>
<keyword evidence="5" id="KW-1185">Reference proteome</keyword>
<reference evidence="3" key="1">
    <citation type="submission" date="2013-07" db="EMBL/GenBank/DDBJ databases">
        <title>The Genome Sequence of Cryptococcus dejecticola CBS10117.</title>
        <authorList>
            <consortium name="The Broad Institute Genome Sequencing Platform"/>
            <person name="Cuomo C."/>
            <person name="Litvintseva A."/>
            <person name="Chen Y."/>
            <person name="Heitman J."/>
            <person name="Sun S."/>
            <person name="Springer D."/>
            <person name="Dromer F."/>
            <person name="Young S.K."/>
            <person name="Zeng Q."/>
            <person name="Gargeya S."/>
            <person name="Fitzgerald M."/>
            <person name="Abouelleil A."/>
            <person name="Alvarado L."/>
            <person name="Berlin A.M."/>
            <person name="Chapman S.B."/>
            <person name="Dewar J."/>
            <person name="Goldberg J."/>
            <person name="Griggs A."/>
            <person name="Gujja S."/>
            <person name="Hansen M."/>
            <person name="Howarth C."/>
            <person name="Imamovic A."/>
            <person name="Larimer J."/>
            <person name="McCowan C."/>
            <person name="Murphy C."/>
            <person name="Pearson M."/>
            <person name="Priest M."/>
            <person name="Roberts A."/>
            <person name="Saif S."/>
            <person name="Shea T."/>
            <person name="Sykes S."/>
            <person name="Wortman J."/>
            <person name="Nusbaum C."/>
            <person name="Birren B."/>
        </authorList>
    </citation>
    <scope>NUCLEOTIDE SEQUENCE [LARGE SCALE GENOMIC DNA]</scope>
    <source>
        <strain evidence="3">CBS 10117</strain>
    </source>
</reference>
<dbReference type="EMBL" id="KI894029">
    <property type="protein sequence ID" value="OBR87034.1"/>
    <property type="molecule type" value="Genomic_DNA"/>
</dbReference>
<feature type="domain" description="PITH" evidence="2">
    <location>
        <begin position="23"/>
        <end position="209"/>
    </location>
</feature>